<organism evidence="5 6">
    <name type="scientific">Ascochyta lentis</name>
    <dbReference type="NCBI Taxonomy" id="205686"/>
    <lineage>
        <taxon>Eukaryota</taxon>
        <taxon>Fungi</taxon>
        <taxon>Dikarya</taxon>
        <taxon>Ascomycota</taxon>
        <taxon>Pezizomycotina</taxon>
        <taxon>Dothideomycetes</taxon>
        <taxon>Pleosporomycetidae</taxon>
        <taxon>Pleosporales</taxon>
        <taxon>Pleosporineae</taxon>
        <taxon>Didymellaceae</taxon>
        <taxon>Ascochyta</taxon>
    </lineage>
</organism>
<dbReference type="GO" id="GO:0005829">
    <property type="term" value="C:cytosol"/>
    <property type="evidence" value="ECO:0007669"/>
    <property type="project" value="TreeGrafter"/>
</dbReference>
<reference evidence="5" key="1">
    <citation type="submission" date="2018-12" db="EMBL/GenBank/DDBJ databases">
        <authorList>
            <person name="Syme R.A."/>
            <person name="Farfan-Caceres L."/>
            <person name="Lichtenzveig J."/>
        </authorList>
    </citation>
    <scope>NUCLEOTIDE SEQUENCE</scope>
    <source>
        <strain evidence="5">Al4</strain>
    </source>
</reference>
<feature type="compositionally biased region" description="Polar residues" evidence="3">
    <location>
        <begin position="258"/>
        <end position="269"/>
    </location>
</feature>
<evidence type="ECO:0000313" key="5">
    <source>
        <dbReference type="EMBL" id="KAF9698446.1"/>
    </source>
</evidence>
<dbReference type="PROSITE" id="PS51352">
    <property type="entry name" value="THIOREDOXIN_2"/>
    <property type="match status" value="1"/>
</dbReference>
<dbReference type="GO" id="GO:0045454">
    <property type="term" value="P:cell redox homeostasis"/>
    <property type="evidence" value="ECO:0007669"/>
    <property type="project" value="TreeGrafter"/>
</dbReference>
<sequence length="293" mass="32173">MSLLGQVRIGHKAPGFHCEAVIGGTIKEVSLDTFIRPLASPGTSNPNAPWLLLLFIPSAFSVVCPTEVIALQNCSYEFRNRHCSIAFVSVDTKHSLWYWQNVPRQYGGQGSIDIPLLSDATHKIGRDYGVLVEGEGASLRGMFIIDGEGLVQQITLNNFMVGRSVLEALRLLEAFQAVAKHGVLYPVDWKLSSHASETLNTISNTLVESYENRLANLHKGLRDVQIADLDVRHRNTASTDSVPHAEFLETPRPRVNLTPESSDNVNRGSSETRDPPLSPGHTSCAPRLFAILP</sequence>
<dbReference type="GO" id="GO:0008379">
    <property type="term" value="F:thioredoxin peroxidase activity"/>
    <property type="evidence" value="ECO:0007669"/>
    <property type="project" value="TreeGrafter"/>
</dbReference>
<dbReference type="Pfam" id="PF00578">
    <property type="entry name" value="AhpC-TSA"/>
    <property type="match status" value="1"/>
</dbReference>
<keyword evidence="2" id="KW-0560">Oxidoreductase</keyword>
<dbReference type="InterPro" id="IPR013766">
    <property type="entry name" value="Thioredoxin_domain"/>
</dbReference>
<evidence type="ECO:0000256" key="2">
    <source>
        <dbReference type="ARBA" id="ARBA00023002"/>
    </source>
</evidence>
<dbReference type="InterPro" id="IPR036249">
    <property type="entry name" value="Thioredoxin-like_sf"/>
</dbReference>
<dbReference type="InterPro" id="IPR050217">
    <property type="entry name" value="Peroxiredoxin"/>
</dbReference>
<dbReference type="CDD" id="cd03015">
    <property type="entry name" value="PRX_Typ2cys"/>
    <property type="match status" value="1"/>
</dbReference>
<proteinExistence type="inferred from homology"/>
<evidence type="ECO:0000313" key="6">
    <source>
        <dbReference type="Proteomes" id="UP000651452"/>
    </source>
</evidence>
<dbReference type="InterPro" id="IPR000866">
    <property type="entry name" value="AhpC/TSA"/>
</dbReference>
<protein>
    <recommendedName>
        <fullName evidence="4">Thioredoxin domain-containing protein</fullName>
    </recommendedName>
</protein>
<reference evidence="5" key="2">
    <citation type="submission" date="2020-09" db="EMBL/GenBank/DDBJ databases">
        <title>Reference genome assembly for Australian Ascochyta lentis isolate Al4.</title>
        <authorList>
            <person name="Lee R.C."/>
            <person name="Farfan-Caceres L.M."/>
            <person name="Debler J.W."/>
            <person name="Williams A.H."/>
            <person name="Henares B.M."/>
        </authorList>
    </citation>
    <scope>NUCLEOTIDE SEQUENCE</scope>
    <source>
        <strain evidence="5">Al4</strain>
    </source>
</reference>
<dbReference type="PANTHER" id="PTHR10681">
    <property type="entry name" value="THIOREDOXIN PEROXIDASE"/>
    <property type="match status" value="1"/>
</dbReference>
<comment type="caution">
    <text evidence="5">The sequence shown here is derived from an EMBL/GenBank/DDBJ whole genome shotgun (WGS) entry which is preliminary data.</text>
</comment>
<dbReference type="SUPFAM" id="SSF52833">
    <property type="entry name" value="Thioredoxin-like"/>
    <property type="match status" value="1"/>
</dbReference>
<dbReference type="OrthoDB" id="185659at2759"/>
<evidence type="ECO:0000256" key="1">
    <source>
        <dbReference type="ARBA" id="ARBA00009796"/>
    </source>
</evidence>
<feature type="region of interest" description="Disordered" evidence="3">
    <location>
        <begin position="237"/>
        <end position="285"/>
    </location>
</feature>
<comment type="similarity">
    <text evidence="1">Belongs to the peroxiredoxin family. AhpC/Prx1 subfamily.</text>
</comment>
<dbReference type="GO" id="GO:0006979">
    <property type="term" value="P:response to oxidative stress"/>
    <property type="evidence" value="ECO:0007669"/>
    <property type="project" value="TreeGrafter"/>
</dbReference>
<evidence type="ECO:0000256" key="3">
    <source>
        <dbReference type="SAM" id="MobiDB-lite"/>
    </source>
</evidence>
<dbReference type="AlphaFoldDB" id="A0A8H7J7D4"/>
<dbReference type="EMBL" id="RZGK01000006">
    <property type="protein sequence ID" value="KAF9698446.1"/>
    <property type="molecule type" value="Genomic_DNA"/>
</dbReference>
<feature type="domain" description="Thioredoxin" evidence="4">
    <location>
        <begin position="7"/>
        <end position="177"/>
    </location>
</feature>
<dbReference type="Gene3D" id="3.40.30.10">
    <property type="entry name" value="Glutaredoxin"/>
    <property type="match status" value="1"/>
</dbReference>
<dbReference type="GO" id="GO:0042744">
    <property type="term" value="P:hydrogen peroxide catabolic process"/>
    <property type="evidence" value="ECO:0007669"/>
    <property type="project" value="TreeGrafter"/>
</dbReference>
<accession>A0A8H7J7D4</accession>
<name>A0A8H7J7D4_9PLEO</name>
<dbReference type="GO" id="GO:0033554">
    <property type="term" value="P:cellular response to stress"/>
    <property type="evidence" value="ECO:0007669"/>
    <property type="project" value="TreeGrafter"/>
</dbReference>
<gene>
    <name evidence="5" type="ORF">EKO04_003928</name>
</gene>
<keyword evidence="6" id="KW-1185">Reference proteome</keyword>
<evidence type="ECO:0000259" key="4">
    <source>
        <dbReference type="PROSITE" id="PS51352"/>
    </source>
</evidence>
<dbReference type="PANTHER" id="PTHR10681:SF128">
    <property type="entry name" value="THIOREDOXIN-DEPENDENT PEROXIDE REDUCTASE, MITOCHONDRIAL"/>
    <property type="match status" value="1"/>
</dbReference>
<dbReference type="Proteomes" id="UP000651452">
    <property type="component" value="Unassembled WGS sequence"/>
</dbReference>